<dbReference type="SUPFAM" id="SSF51445">
    <property type="entry name" value="(Trans)glycosidases"/>
    <property type="match status" value="1"/>
</dbReference>
<evidence type="ECO:0000256" key="6">
    <source>
        <dbReference type="RuleBase" id="RU004453"/>
    </source>
</evidence>
<dbReference type="PROSITE" id="PS51910">
    <property type="entry name" value="GH18_2"/>
    <property type="match status" value="1"/>
</dbReference>
<dbReference type="InterPro" id="IPR011583">
    <property type="entry name" value="Chitinase_II/V-like_cat"/>
</dbReference>
<proteinExistence type="inferred from homology"/>
<dbReference type="Proteomes" id="UP001497382">
    <property type="component" value="Unassembled WGS sequence"/>
</dbReference>
<dbReference type="PANTHER" id="PTHR11177:SF360">
    <property type="entry name" value="CHITINASE 4-RELATED"/>
    <property type="match status" value="1"/>
</dbReference>
<keyword evidence="3" id="KW-1015">Disulfide bond</keyword>
<sequence>MWASVHAPIHAGDCNRMSRCLAPFSHSDKVKSIKSAGQNKMGLRSVCRLLLFVTLAASATSTDRNRKPYRVVCYLGSWANYREGDGKFVIEDIDPNLCTHLVYGFTKLESNKITVYDPYLDLKENWGLDAYQRFNGLKKQNPNLSTLIAIGGWNEGSTKYSQMAADPNARATFVKSAIEFCQKYDFNGLDMDWEYPANRGGAAADKQNFVTLLKELKEAFTTHGLLLTAAVSAGKNTIDTAYDIPGISEYLDFINVMTYDFHGSWESSIGHNSPLYGRSGESEGEKMLTVDYAIKYWIKNGAPKKKLTLGMATYGRSFTLANPSDNKLGAPANGPGTAGQLTKENGMLGYNEICRDMGWTEVFDESIQAPYAYNGNQWVGYDNVKSIGIKVIKERKPPFQRELAQPSASSTHQVELQEIPDSPTDNIAESPTKLFYKKKS</sequence>
<organism evidence="9 10">
    <name type="scientific">Larinioides sclopetarius</name>
    <dbReference type="NCBI Taxonomy" id="280406"/>
    <lineage>
        <taxon>Eukaryota</taxon>
        <taxon>Metazoa</taxon>
        <taxon>Ecdysozoa</taxon>
        <taxon>Arthropoda</taxon>
        <taxon>Chelicerata</taxon>
        <taxon>Arachnida</taxon>
        <taxon>Araneae</taxon>
        <taxon>Araneomorphae</taxon>
        <taxon>Entelegynae</taxon>
        <taxon>Araneoidea</taxon>
        <taxon>Araneidae</taxon>
        <taxon>Larinioides</taxon>
    </lineage>
</organism>
<feature type="domain" description="GH18" evidence="8">
    <location>
        <begin position="69"/>
        <end position="440"/>
    </location>
</feature>
<dbReference type="InterPro" id="IPR017853">
    <property type="entry name" value="GH"/>
</dbReference>
<dbReference type="SUPFAM" id="SSF54556">
    <property type="entry name" value="Chitinase insertion domain"/>
    <property type="match status" value="1"/>
</dbReference>
<evidence type="ECO:0000256" key="7">
    <source>
        <dbReference type="SAM" id="MobiDB-lite"/>
    </source>
</evidence>
<name>A0AAV2A304_9ARAC</name>
<dbReference type="GO" id="GO:0005576">
    <property type="term" value="C:extracellular region"/>
    <property type="evidence" value="ECO:0007669"/>
    <property type="project" value="TreeGrafter"/>
</dbReference>
<dbReference type="GO" id="GO:0004568">
    <property type="term" value="F:chitinase activity"/>
    <property type="evidence" value="ECO:0007669"/>
    <property type="project" value="UniProtKB-ARBA"/>
</dbReference>
<dbReference type="CDD" id="cd02872">
    <property type="entry name" value="GH18_chitolectin_chitotriosidase"/>
    <property type="match status" value="1"/>
</dbReference>
<evidence type="ECO:0000256" key="4">
    <source>
        <dbReference type="ARBA" id="ARBA00023295"/>
    </source>
</evidence>
<dbReference type="GO" id="GO:0005975">
    <property type="term" value="P:carbohydrate metabolic process"/>
    <property type="evidence" value="ECO:0007669"/>
    <property type="project" value="InterPro"/>
</dbReference>
<comment type="similarity">
    <text evidence="6">Belongs to the glycosyl hydrolase 18 family.</text>
</comment>
<dbReference type="FunFam" id="3.10.50.10:FF:000001">
    <property type="entry name" value="Chitinase 3-like 1"/>
    <property type="match status" value="1"/>
</dbReference>
<dbReference type="AlphaFoldDB" id="A0AAV2A304"/>
<dbReference type="InterPro" id="IPR029070">
    <property type="entry name" value="Chitinase_insertion_sf"/>
</dbReference>
<evidence type="ECO:0000256" key="3">
    <source>
        <dbReference type="ARBA" id="ARBA00023157"/>
    </source>
</evidence>
<dbReference type="FunFam" id="3.20.20.80:FF:000007">
    <property type="entry name" value="Acidic mammalian chitinase"/>
    <property type="match status" value="1"/>
</dbReference>
<feature type="region of interest" description="Disordered" evidence="7">
    <location>
        <begin position="400"/>
        <end position="440"/>
    </location>
</feature>
<evidence type="ECO:0000313" key="9">
    <source>
        <dbReference type="EMBL" id="CAL1277038.1"/>
    </source>
</evidence>
<dbReference type="Gene3D" id="3.10.50.10">
    <property type="match status" value="1"/>
</dbReference>
<evidence type="ECO:0000313" key="10">
    <source>
        <dbReference type="Proteomes" id="UP001497382"/>
    </source>
</evidence>
<dbReference type="InterPro" id="IPR001223">
    <property type="entry name" value="Glyco_hydro18_cat"/>
</dbReference>
<dbReference type="Pfam" id="PF00704">
    <property type="entry name" value="Glyco_hydro_18"/>
    <property type="match status" value="1"/>
</dbReference>
<evidence type="ECO:0000256" key="2">
    <source>
        <dbReference type="ARBA" id="ARBA00022801"/>
    </source>
</evidence>
<keyword evidence="1" id="KW-0732">Signal</keyword>
<gene>
    <name evidence="9" type="ORF">LARSCL_LOCUS8982</name>
</gene>
<reference evidence="9 10" key="1">
    <citation type="submission" date="2024-04" db="EMBL/GenBank/DDBJ databases">
        <authorList>
            <person name="Rising A."/>
            <person name="Reimegard J."/>
            <person name="Sonavane S."/>
            <person name="Akerstrom W."/>
            <person name="Nylinder S."/>
            <person name="Hedman E."/>
            <person name="Kallberg Y."/>
        </authorList>
    </citation>
    <scope>NUCLEOTIDE SEQUENCE [LARGE SCALE GENOMIC DNA]</scope>
</reference>
<dbReference type="GO" id="GO:0008061">
    <property type="term" value="F:chitin binding"/>
    <property type="evidence" value="ECO:0007669"/>
    <property type="project" value="InterPro"/>
</dbReference>
<protein>
    <recommendedName>
        <fullName evidence="8">GH18 domain-containing protein</fullName>
    </recommendedName>
</protein>
<dbReference type="EMBL" id="CAXIEN010000098">
    <property type="protein sequence ID" value="CAL1277038.1"/>
    <property type="molecule type" value="Genomic_DNA"/>
</dbReference>
<dbReference type="Gene3D" id="3.20.20.80">
    <property type="entry name" value="Glycosidases"/>
    <property type="match status" value="1"/>
</dbReference>
<dbReference type="InterPro" id="IPR050314">
    <property type="entry name" value="Glycosyl_Hydrlase_18"/>
</dbReference>
<keyword evidence="4 5" id="KW-0326">Glycosidase</keyword>
<accession>A0AAV2A304</accession>
<evidence type="ECO:0000256" key="1">
    <source>
        <dbReference type="ARBA" id="ARBA00022729"/>
    </source>
</evidence>
<dbReference type="GO" id="GO:0006032">
    <property type="term" value="P:chitin catabolic process"/>
    <property type="evidence" value="ECO:0007669"/>
    <property type="project" value="UniProtKB-ARBA"/>
</dbReference>
<keyword evidence="10" id="KW-1185">Reference proteome</keyword>
<dbReference type="SMART" id="SM00636">
    <property type="entry name" value="Glyco_18"/>
    <property type="match status" value="1"/>
</dbReference>
<dbReference type="PROSITE" id="PS01095">
    <property type="entry name" value="GH18_1"/>
    <property type="match status" value="1"/>
</dbReference>
<dbReference type="InterPro" id="IPR001579">
    <property type="entry name" value="Glyco_hydro_18_chit_AS"/>
</dbReference>
<evidence type="ECO:0000256" key="5">
    <source>
        <dbReference type="RuleBase" id="RU000489"/>
    </source>
</evidence>
<comment type="caution">
    <text evidence="9">The sequence shown here is derived from an EMBL/GenBank/DDBJ whole genome shotgun (WGS) entry which is preliminary data.</text>
</comment>
<keyword evidence="2 5" id="KW-0378">Hydrolase</keyword>
<evidence type="ECO:0000259" key="8">
    <source>
        <dbReference type="PROSITE" id="PS51910"/>
    </source>
</evidence>
<dbReference type="PANTHER" id="PTHR11177">
    <property type="entry name" value="CHITINASE"/>
    <property type="match status" value="1"/>
</dbReference>